<evidence type="ECO:0000313" key="3">
    <source>
        <dbReference type="Proteomes" id="UP000037755"/>
    </source>
</evidence>
<dbReference type="EMBL" id="LIYD01000005">
    <property type="protein sequence ID" value="KOS05349.1"/>
    <property type="molecule type" value="Genomic_DNA"/>
</dbReference>
<dbReference type="PATRIC" id="fig|1202724.3.peg.904"/>
<feature type="chain" id="PRO_5005857477" evidence="1">
    <location>
        <begin position="19"/>
        <end position="142"/>
    </location>
</feature>
<dbReference type="STRING" id="1202724.AM493_04365"/>
<evidence type="ECO:0000256" key="1">
    <source>
        <dbReference type="SAM" id="SignalP"/>
    </source>
</evidence>
<feature type="signal peptide" evidence="1">
    <location>
        <begin position="1"/>
        <end position="18"/>
    </location>
</feature>
<gene>
    <name evidence="2" type="ORF">AM493_04365</name>
</gene>
<organism evidence="2 3">
    <name type="scientific">Flavobacterium akiainvivens</name>
    <dbReference type="NCBI Taxonomy" id="1202724"/>
    <lineage>
        <taxon>Bacteria</taxon>
        <taxon>Pseudomonadati</taxon>
        <taxon>Bacteroidota</taxon>
        <taxon>Flavobacteriia</taxon>
        <taxon>Flavobacteriales</taxon>
        <taxon>Flavobacteriaceae</taxon>
        <taxon>Flavobacterium</taxon>
    </lineage>
</organism>
<proteinExistence type="predicted"/>
<name>A0A0N0RQK8_9FLAO</name>
<dbReference type="AlphaFoldDB" id="A0A0N0RQK8"/>
<dbReference type="OrthoDB" id="1248654at2"/>
<comment type="caution">
    <text evidence="2">The sequence shown here is derived from an EMBL/GenBank/DDBJ whole genome shotgun (WGS) entry which is preliminary data.</text>
</comment>
<sequence>MKKIISLLFLLVVVSVNAQTQIGKVAPLGSGSIILEKYDTYYKFEFKDIKYQTKDVKASFMLTGTEEDLQKLYDAITKKMEAKEEADVDIAFGEDTVKLHFEKNMGTMSFQFKKYIAKSISEDTSDSTYMTRKQIDKLFGKK</sequence>
<protein>
    <submittedName>
        <fullName evidence="2">Uncharacterized protein</fullName>
    </submittedName>
</protein>
<dbReference type="Proteomes" id="UP000037755">
    <property type="component" value="Unassembled WGS sequence"/>
</dbReference>
<reference evidence="2 3" key="1">
    <citation type="submission" date="2015-08" db="EMBL/GenBank/DDBJ databases">
        <title>Whole genome sequence of Flavobacterium akiainvivens IK-1T, from decaying Wikstroemia oahuensis, an endemic Hawaiian shrub.</title>
        <authorList>
            <person name="Wan X."/>
            <person name="Hou S."/>
            <person name="Saito J."/>
            <person name="Donachie S."/>
        </authorList>
    </citation>
    <scope>NUCLEOTIDE SEQUENCE [LARGE SCALE GENOMIC DNA]</scope>
    <source>
        <strain evidence="2 3">IK-1</strain>
    </source>
</reference>
<dbReference type="RefSeq" id="WP_054406422.1">
    <property type="nucleotide sequence ID" value="NZ_FOYA01000024.1"/>
</dbReference>
<evidence type="ECO:0000313" key="2">
    <source>
        <dbReference type="EMBL" id="KOS05349.1"/>
    </source>
</evidence>
<keyword evidence="1" id="KW-0732">Signal</keyword>
<accession>A0A0N0RQK8</accession>
<keyword evidence="3" id="KW-1185">Reference proteome</keyword>